<dbReference type="InterPro" id="IPR000440">
    <property type="entry name" value="NADH_UbQ/plastoQ_OxRdtase_su3"/>
</dbReference>
<keyword evidence="9" id="KW-0830">Ubiquinone</keyword>
<evidence type="ECO:0000256" key="6">
    <source>
        <dbReference type="ARBA" id="ARBA00022989"/>
    </source>
</evidence>
<gene>
    <name evidence="10" type="primary">ND3</name>
</gene>
<evidence type="ECO:0000256" key="7">
    <source>
        <dbReference type="ARBA" id="ARBA00023136"/>
    </source>
</evidence>
<dbReference type="InterPro" id="IPR038430">
    <property type="entry name" value="NDAH_ubi_oxred_su3_sf"/>
</dbReference>
<evidence type="ECO:0000256" key="9">
    <source>
        <dbReference type="RuleBase" id="RU003640"/>
    </source>
</evidence>
<dbReference type="GO" id="GO:0030964">
    <property type="term" value="C:NADH dehydrogenase complex"/>
    <property type="evidence" value="ECO:0007669"/>
    <property type="project" value="TreeGrafter"/>
</dbReference>
<keyword evidence="5 9" id="KW-0812">Transmembrane</keyword>
<keyword evidence="9" id="KW-1278">Translocase</keyword>
<comment type="catalytic activity">
    <reaction evidence="8 9">
        <text>a ubiquinone + NADH + 5 H(+)(in) = a ubiquinol + NAD(+) + 4 H(+)(out)</text>
        <dbReference type="Rhea" id="RHEA:29091"/>
        <dbReference type="Rhea" id="RHEA-COMP:9565"/>
        <dbReference type="Rhea" id="RHEA-COMP:9566"/>
        <dbReference type="ChEBI" id="CHEBI:15378"/>
        <dbReference type="ChEBI" id="CHEBI:16389"/>
        <dbReference type="ChEBI" id="CHEBI:17976"/>
        <dbReference type="ChEBI" id="CHEBI:57540"/>
        <dbReference type="ChEBI" id="CHEBI:57945"/>
        <dbReference type="EC" id="7.1.1.2"/>
    </reaction>
</comment>
<dbReference type="EC" id="7.1.1.2" evidence="9"/>
<reference evidence="10" key="1">
    <citation type="submission" date="2021-09" db="EMBL/GenBank/DDBJ databases">
        <title>The complete mitochondrial genome of Syrista parreysii (Spinola, 1843) (Hymenoptera: Cephidae) and phylogenetic analysis.</title>
        <authorList>
            <person name="Liu L."/>
            <person name="Sun Z."/>
            <person name="Niu G."/>
            <person name="Wei M."/>
        </authorList>
    </citation>
    <scope>NUCLEOTIDE SEQUENCE</scope>
</reference>
<dbReference type="Gene3D" id="1.20.58.1610">
    <property type="entry name" value="NADH:ubiquinone/plastoquinone oxidoreductase, chain 3"/>
    <property type="match status" value="1"/>
</dbReference>
<feature type="transmembrane region" description="Helical" evidence="9">
    <location>
        <begin position="87"/>
        <end position="106"/>
    </location>
</feature>
<comment type="similarity">
    <text evidence="2 9">Belongs to the complex I subunit 3 family.</text>
</comment>
<comment type="function">
    <text evidence="9">Core subunit of the mitochondrial membrane respiratory chain NADH dehydrogenase (Complex I) which catalyzes electron transfer from NADH through the respiratory chain, using ubiquinone as an electron acceptor. Essential for the catalytic activity of complex I.</text>
</comment>
<feature type="transmembrane region" description="Helical" evidence="9">
    <location>
        <begin position="57"/>
        <end position="81"/>
    </location>
</feature>
<proteinExistence type="inferred from homology"/>
<dbReference type="GO" id="GO:0008137">
    <property type="term" value="F:NADH dehydrogenase (ubiquinone) activity"/>
    <property type="evidence" value="ECO:0007669"/>
    <property type="project" value="UniProtKB-UniRule"/>
</dbReference>
<evidence type="ECO:0000256" key="2">
    <source>
        <dbReference type="ARBA" id="ARBA00008472"/>
    </source>
</evidence>
<dbReference type="Pfam" id="PF00507">
    <property type="entry name" value="Oxidored_q4"/>
    <property type="match status" value="1"/>
</dbReference>
<dbReference type="PANTHER" id="PTHR11058">
    <property type="entry name" value="NADH-UBIQUINONE OXIDOREDUCTASE CHAIN 3"/>
    <property type="match status" value="1"/>
</dbReference>
<dbReference type="AlphaFoldDB" id="A0A8K1TMY8"/>
<evidence type="ECO:0000256" key="4">
    <source>
        <dbReference type="ARBA" id="ARBA00022448"/>
    </source>
</evidence>
<name>A0A8K1TMY8_9HYME</name>
<geneLocation type="mitochondrion" evidence="10"/>
<keyword evidence="6 9" id="KW-1133">Transmembrane helix</keyword>
<evidence type="ECO:0000313" key="10">
    <source>
        <dbReference type="EMBL" id="UGN61595.1"/>
    </source>
</evidence>
<sequence length="117" mass="13575">MLLFSHLITMSSLLTIIMLTVNMLISKKKSTDREKASPFECGFDPLSPPRTPFSLRFYLVSLIFLIFDIEIVILFPLIPALWHSNPINWVITTLLFSMMLIWGLWIEWTEGSLVWVS</sequence>
<keyword evidence="9" id="KW-0249">Electron transport</keyword>
<protein>
    <recommendedName>
        <fullName evidence="3 9">NADH-ubiquinone oxidoreductase chain 3</fullName>
        <ecNumber evidence="9">7.1.1.2</ecNumber>
    </recommendedName>
</protein>
<keyword evidence="4 9" id="KW-0813">Transport</keyword>
<dbReference type="EMBL" id="OK104786">
    <property type="protein sequence ID" value="UGN61595.1"/>
    <property type="molecule type" value="Genomic_DNA"/>
</dbReference>
<evidence type="ECO:0000256" key="3">
    <source>
        <dbReference type="ARBA" id="ARBA00021007"/>
    </source>
</evidence>
<dbReference type="EMBL" id="OK104787">
    <property type="protein sequence ID" value="UGN61608.1"/>
    <property type="molecule type" value="Genomic_DNA"/>
</dbReference>
<feature type="transmembrane region" description="Helical" evidence="9">
    <location>
        <begin position="6"/>
        <end position="25"/>
    </location>
</feature>
<keyword evidence="9" id="KW-0520">NAD</keyword>
<dbReference type="GO" id="GO:0031966">
    <property type="term" value="C:mitochondrial membrane"/>
    <property type="evidence" value="ECO:0007669"/>
    <property type="project" value="UniProtKB-SubCell"/>
</dbReference>
<keyword evidence="9 10" id="KW-0496">Mitochondrion</keyword>
<comment type="subcellular location">
    <subcellularLocation>
        <location evidence="1">Membrane</location>
    </subcellularLocation>
    <subcellularLocation>
        <location evidence="9">Mitochondrion membrane</location>
        <topology evidence="9">Multi-pass membrane protein</topology>
    </subcellularLocation>
</comment>
<dbReference type="PANTHER" id="PTHR11058:SF9">
    <property type="entry name" value="NADH-UBIQUINONE OXIDOREDUCTASE CHAIN 3"/>
    <property type="match status" value="1"/>
</dbReference>
<keyword evidence="7 9" id="KW-0472">Membrane</keyword>
<evidence type="ECO:0000256" key="8">
    <source>
        <dbReference type="ARBA" id="ARBA00049551"/>
    </source>
</evidence>
<accession>A0A8K1TMY8</accession>
<evidence type="ECO:0000256" key="1">
    <source>
        <dbReference type="ARBA" id="ARBA00004370"/>
    </source>
</evidence>
<organism evidence="10">
    <name type="scientific">Janus megamaculatus</name>
    <dbReference type="NCBI Taxonomy" id="2876199"/>
    <lineage>
        <taxon>Eukaryota</taxon>
        <taxon>Metazoa</taxon>
        <taxon>Ecdysozoa</taxon>
        <taxon>Arthropoda</taxon>
        <taxon>Hexapoda</taxon>
        <taxon>Insecta</taxon>
        <taxon>Pterygota</taxon>
        <taxon>Neoptera</taxon>
        <taxon>Endopterygota</taxon>
        <taxon>Hymenoptera</taxon>
        <taxon>Cephoidea</taxon>
        <taxon>Cephidae</taxon>
        <taxon>Janus</taxon>
    </lineage>
</organism>
<keyword evidence="9" id="KW-0679">Respiratory chain</keyword>
<evidence type="ECO:0000256" key="5">
    <source>
        <dbReference type="ARBA" id="ARBA00022692"/>
    </source>
</evidence>